<comment type="caution">
    <text evidence="1">The sequence shown here is derived from an EMBL/GenBank/DDBJ whole genome shotgun (WGS) entry which is preliminary data.</text>
</comment>
<evidence type="ECO:0000313" key="1">
    <source>
        <dbReference type="EMBL" id="EEX71813.1"/>
    </source>
</evidence>
<dbReference type="EMBL" id="ACIJ02000018">
    <property type="protein sequence ID" value="EEX71813.1"/>
    <property type="molecule type" value="Genomic_DNA"/>
</dbReference>
<name>C9LGK5_9BACT</name>
<dbReference type="Proteomes" id="UP000003460">
    <property type="component" value="Unassembled WGS sequence"/>
</dbReference>
<gene>
    <name evidence="1" type="ORF">GCWU000325_01349</name>
</gene>
<reference evidence="1" key="1">
    <citation type="submission" date="2009-09" db="EMBL/GenBank/DDBJ databases">
        <authorList>
            <person name="Weinstock G."/>
            <person name="Sodergren E."/>
            <person name="Clifton S."/>
            <person name="Fulton L."/>
            <person name="Fulton B."/>
            <person name="Courtney L."/>
            <person name="Fronick C."/>
            <person name="Harrison M."/>
            <person name="Strong C."/>
            <person name="Farmer C."/>
            <person name="Delahaunty K."/>
            <person name="Markovic C."/>
            <person name="Hall O."/>
            <person name="Minx P."/>
            <person name="Tomlinson C."/>
            <person name="Mitreva M."/>
            <person name="Nelson J."/>
            <person name="Hou S."/>
            <person name="Wollam A."/>
            <person name="Pepin K.H."/>
            <person name="Johnson M."/>
            <person name="Bhonagiri V."/>
            <person name="Nash W.E."/>
            <person name="Warren W."/>
            <person name="Chinwalla A."/>
            <person name="Mardis E.R."/>
            <person name="Wilson R.K."/>
        </authorList>
    </citation>
    <scope>NUCLEOTIDE SEQUENCE [LARGE SCALE GENOMIC DNA]</scope>
    <source>
        <strain evidence="1">ATCC 51259</strain>
    </source>
</reference>
<sequence>MILIALKKRYQATEYAQSAIQTARIASRFAFFLTQTHYYIYACVARPT</sequence>
<dbReference type="STRING" id="626522.GCWU000325_01349"/>
<protein>
    <submittedName>
        <fullName evidence="1">Uncharacterized protein</fullName>
    </submittedName>
</protein>
<dbReference type="HOGENOM" id="CLU_3156431_0_0_10"/>
<evidence type="ECO:0000313" key="2">
    <source>
        <dbReference type="Proteomes" id="UP000003460"/>
    </source>
</evidence>
<keyword evidence="2" id="KW-1185">Reference proteome</keyword>
<accession>C9LGK5</accession>
<organism evidence="1 2">
    <name type="scientific">Alloprevotella tannerae ATCC 51259</name>
    <dbReference type="NCBI Taxonomy" id="626522"/>
    <lineage>
        <taxon>Bacteria</taxon>
        <taxon>Pseudomonadati</taxon>
        <taxon>Bacteroidota</taxon>
        <taxon>Bacteroidia</taxon>
        <taxon>Bacteroidales</taxon>
        <taxon>Prevotellaceae</taxon>
        <taxon>Alloprevotella</taxon>
    </lineage>
</organism>
<dbReference type="AlphaFoldDB" id="C9LGK5"/>
<proteinExistence type="predicted"/>